<sequence length="235" mass="27556">MNVNTVYIVEDDPKLAELLQSYIEKYGYQAVIVKNFERVIEEFQELNPQLVLLDVNLPKFDGYYWCRQIRKISTCPILFISARAGEMDQILGLENGADDYIAKPFHYDVVMAKIRSHLRRNYGDYAPKMQERIVQQAGLTLYPERMELTLHNEMVSLTKKEAVLIEELMKRYPRIVSRERLLENLWDDQVYVDDNTLNVNITRVRKKFQELGIEDAIETVRGAGYRLVLTWGNEA</sequence>
<evidence type="ECO:0000256" key="6">
    <source>
        <dbReference type="ARBA" id="ARBA00023125"/>
    </source>
</evidence>
<keyword evidence="13" id="KW-1185">Reference proteome</keyword>
<reference evidence="12 13" key="1">
    <citation type="journal article" date="2011" name="J. Bacteriol.">
        <title>Genome sequence of Brevibacillus laterosporus LMG 15441, a pathogen of invertebrates.</title>
        <authorList>
            <person name="Djukic M."/>
            <person name="Poehlein A."/>
            <person name="Thurmer A."/>
            <person name="Daniel R."/>
        </authorList>
    </citation>
    <scope>NUCLEOTIDE SEQUENCE [LARGE SCALE GENOMIC DNA]</scope>
    <source>
        <strain evidence="12 13">LMG 15441</strain>
    </source>
</reference>
<dbReference type="PANTHER" id="PTHR48111:SF31">
    <property type="entry name" value="TRANSCRIPTIONAL REGULATORY PROTEIN YXDJ"/>
    <property type="match status" value="1"/>
</dbReference>
<dbReference type="InterPro" id="IPR001789">
    <property type="entry name" value="Sig_transdc_resp-reg_receiver"/>
</dbReference>
<evidence type="ECO:0000313" key="13">
    <source>
        <dbReference type="Proteomes" id="UP000005850"/>
    </source>
</evidence>
<evidence type="ECO:0000256" key="7">
    <source>
        <dbReference type="ARBA" id="ARBA00023163"/>
    </source>
</evidence>
<dbReference type="Proteomes" id="UP000005850">
    <property type="component" value="Chromosome"/>
</dbReference>
<dbReference type="RefSeq" id="WP_003337929.1">
    <property type="nucleotide sequence ID" value="NZ_CP007806.1"/>
</dbReference>
<feature type="DNA-binding region" description="OmpR/PhoB-type" evidence="9">
    <location>
        <begin position="131"/>
        <end position="229"/>
    </location>
</feature>
<dbReference type="SMART" id="SM00448">
    <property type="entry name" value="REC"/>
    <property type="match status" value="1"/>
</dbReference>
<dbReference type="PROSITE" id="PS51755">
    <property type="entry name" value="OMPR_PHOB"/>
    <property type="match status" value="1"/>
</dbReference>
<evidence type="ECO:0000256" key="5">
    <source>
        <dbReference type="ARBA" id="ARBA00023015"/>
    </source>
</evidence>
<dbReference type="InterPro" id="IPR001867">
    <property type="entry name" value="OmpR/PhoB-type_DNA-bd"/>
</dbReference>
<dbReference type="eggNOG" id="COG0745">
    <property type="taxonomic scope" value="Bacteria"/>
</dbReference>
<dbReference type="STRING" id="1042163.BRLA_c016440"/>
<dbReference type="InterPro" id="IPR036388">
    <property type="entry name" value="WH-like_DNA-bd_sf"/>
</dbReference>
<keyword evidence="6 9" id="KW-0238">DNA-binding</keyword>
<dbReference type="GO" id="GO:0005829">
    <property type="term" value="C:cytosol"/>
    <property type="evidence" value="ECO:0007669"/>
    <property type="project" value="TreeGrafter"/>
</dbReference>
<dbReference type="Gene3D" id="3.40.50.2300">
    <property type="match status" value="1"/>
</dbReference>
<evidence type="ECO:0000259" key="11">
    <source>
        <dbReference type="PROSITE" id="PS51755"/>
    </source>
</evidence>
<feature type="domain" description="Response regulatory" evidence="10">
    <location>
        <begin position="5"/>
        <end position="118"/>
    </location>
</feature>
<dbReference type="Pfam" id="PF00486">
    <property type="entry name" value="Trans_reg_C"/>
    <property type="match status" value="1"/>
</dbReference>
<name>A0A075R458_BRELA</name>
<keyword evidence="4" id="KW-0902">Two-component regulatory system</keyword>
<dbReference type="PANTHER" id="PTHR48111">
    <property type="entry name" value="REGULATOR OF RPOS"/>
    <property type="match status" value="1"/>
</dbReference>
<dbReference type="GO" id="GO:0000976">
    <property type="term" value="F:transcription cis-regulatory region binding"/>
    <property type="evidence" value="ECO:0007669"/>
    <property type="project" value="TreeGrafter"/>
</dbReference>
<feature type="domain" description="OmpR/PhoB-type" evidence="11">
    <location>
        <begin position="131"/>
        <end position="229"/>
    </location>
</feature>
<dbReference type="KEGG" id="blr:BRLA_c016440"/>
<dbReference type="GO" id="GO:0000156">
    <property type="term" value="F:phosphorelay response regulator activity"/>
    <property type="evidence" value="ECO:0007669"/>
    <property type="project" value="TreeGrafter"/>
</dbReference>
<keyword evidence="2" id="KW-0963">Cytoplasm</keyword>
<evidence type="ECO:0000256" key="2">
    <source>
        <dbReference type="ARBA" id="ARBA00022490"/>
    </source>
</evidence>
<dbReference type="GO" id="GO:0006355">
    <property type="term" value="P:regulation of DNA-templated transcription"/>
    <property type="evidence" value="ECO:0007669"/>
    <property type="project" value="InterPro"/>
</dbReference>
<keyword evidence="7" id="KW-0804">Transcription</keyword>
<gene>
    <name evidence="12" type="primary">graR_1</name>
    <name evidence="12" type="ORF">BRLA_c016440</name>
</gene>
<dbReference type="PROSITE" id="PS50110">
    <property type="entry name" value="RESPONSE_REGULATORY"/>
    <property type="match status" value="1"/>
</dbReference>
<evidence type="ECO:0000256" key="4">
    <source>
        <dbReference type="ARBA" id="ARBA00023012"/>
    </source>
</evidence>
<dbReference type="GO" id="GO:0032993">
    <property type="term" value="C:protein-DNA complex"/>
    <property type="evidence" value="ECO:0007669"/>
    <property type="project" value="TreeGrafter"/>
</dbReference>
<dbReference type="AlphaFoldDB" id="A0A075R458"/>
<dbReference type="CDD" id="cd00383">
    <property type="entry name" value="trans_reg_C"/>
    <property type="match status" value="1"/>
</dbReference>
<keyword evidence="5" id="KW-0805">Transcription regulation</keyword>
<dbReference type="InterPro" id="IPR039420">
    <property type="entry name" value="WalR-like"/>
</dbReference>
<dbReference type="SUPFAM" id="SSF46894">
    <property type="entry name" value="C-terminal effector domain of the bipartite response regulators"/>
    <property type="match status" value="1"/>
</dbReference>
<feature type="modified residue" description="4-aspartylphosphate" evidence="8">
    <location>
        <position position="54"/>
    </location>
</feature>
<dbReference type="HOGENOM" id="CLU_000445_30_3_9"/>
<accession>A0A075R458</accession>
<dbReference type="EMBL" id="CP007806">
    <property type="protein sequence ID" value="AIG25968.1"/>
    <property type="molecule type" value="Genomic_DNA"/>
</dbReference>
<evidence type="ECO:0000256" key="3">
    <source>
        <dbReference type="ARBA" id="ARBA00022553"/>
    </source>
</evidence>
<evidence type="ECO:0000259" key="10">
    <source>
        <dbReference type="PROSITE" id="PS50110"/>
    </source>
</evidence>
<keyword evidence="3 8" id="KW-0597">Phosphoprotein</keyword>
<dbReference type="Pfam" id="PF00072">
    <property type="entry name" value="Response_reg"/>
    <property type="match status" value="1"/>
</dbReference>
<protein>
    <submittedName>
        <fullName evidence="12">Glycopeptide resistance-associated protein R</fullName>
    </submittedName>
</protein>
<comment type="subcellular location">
    <subcellularLocation>
        <location evidence="1">Cytoplasm</location>
    </subcellularLocation>
</comment>
<organism evidence="12 13">
    <name type="scientific">Brevibacillus laterosporus LMG 15441</name>
    <dbReference type="NCBI Taxonomy" id="1042163"/>
    <lineage>
        <taxon>Bacteria</taxon>
        <taxon>Bacillati</taxon>
        <taxon>Bacillota</taxon>
        <taxon>Bacilli</taxon>
        <taxon>Bacillales</taxon>
        <taxon>Paenibacillaceae</taxon>
        <taxon>Brevibacillus</taxon>
    </lineage>
</organism>
<dbReference type="CDD" id="cd18159">
    <property type="entry name" value="REC_OmpR_NsrR-like"/>
    <property type="match status" value="1"/>
</dbReference>
<evidence type="ECO:0000256" key="1">
    <source>
        <dbReference type="ARBA" id="ARBA00004496"/>
    </source>
</evidence>
<dbReference type="SMART" id="SM00862">
    <property type="entry name" value="Trans_reg_C"/>
    <property type="match status" value="1"/>
</dbReference>
<evidence type="ECO:0000313" key="12">
    <source>
        <dbReference type="EMBL" id="AIG25968.1"/>
    </source>
</evidence>
<evidence type="ECO:0000256" key="9">
    <source>
        <dbReference type="PROSITE-ProRule" id="PRU01091"/>
    </source>
</evidence>
<dbReference type="SUPFAM" id="SSF52172">
    <property type="entry name" value="CheY-like"/>
    <property type="match status" value="1"/>
</dbReference>
<dbReference type="InterPro" id="IPR016032">
    <property type="entry name" value="Sig_transdc_resp-reg_C-effctor"/>
</dbReference>
<evidence type="ECO:0000256" key="8">
    <source>
        <dbReference type="PROSITE-ProRule" id="PRU00169"/>
    </source>
</evidence>
<proteinExistence type="predicted"/>
<dbReference type="InterPro" id="IPR011006">
    <property type="entry name" value="CheY-like_superfamily"/>
</dbReference>
<dbReference type="FunFam" id="3.40.50.2300:FF:000065">
    <property type="entry name" value="DNA-binding response regulator"/>
    <property type="match status" value="1"/>
</dbReference>
<dbReference type="Gene3D" id="1.10.10.10">
    <property type="entry name" value="Winged helix-like DNA-binding domain superfamily/Winged helix DNA-binding domain"/>
    <property type="match status" value="1"/>
</dbReference>
<dbReference type="Gene3D" id="6.10.250.690">
    <property type="match status" value="1"/>
</dbReference>